<dbReference type="Gene3D" id="3.40.630.30">
    <property type="match status" value="1"/>
</dbReference>
<dbReference type="GO" id="GO:0016740">
    <property type="term" value="F:transferase activity"/>
    <property type="evidence" value="ECO:0007669"/>
    <property type="project" value="UniProtKB-KW"/>
</dbReference>
<evidence type="ECO:0000313" key="3">
    <source>
        <dbReference type="EMBL" id="KAA0690431.1"/>
    </source>
</evidence>
<dbReference type="RefSeq" id="WP_002300467.1">
    <property type="nucleotide sequence ID" value="NZ_AP027294.1"/>
</dbReference>
<accession>A0A133N378</accession>
<reference evidence="4" key="6">
    <citation type="submission" date="2023-03" db="EMBL/GenBank/DDBJ databases">
        <authorList>
            <person name="Shen W."/>
            <person name="Cai J."/>
        </authorList>
    </citation>
    <scope>NUCLEOTIDE SEQUENCE</scope>
    <source>
        <strain evidence="4">B1010-2</strain>
    </source>
</reference>
<dbReference type="Proteomes" id="UP000448762">
    <property type="component" value="Unassembled WGS sequence"/>
</dbReference>
<reference evidence="7 11" key="2">
    <citation type="submission" date="2017-12" db="EMBL/GenBank/DDBJ databases">
        <title>A pool of 800 enterococci isolated from chicken carcass rinse samples from New Zealand.</title>
        <authorList>
            <person name="Zhang J."/>
            <person name="Rogers L."/>
            <person name="Midwinter A."/>
            <person name="French N."/>
        </authorList>
    </citation>
    <scope>NUCLEOTIDE SEQUENCE [LARGE SCALE GENOMIC DNA]</scope>
    <source>
        <strain evidence="7 11">EN697</strain>
    </source>
</reference>
<evidence type="ECO:0000313" key="12">
    <source>
        <dbReference type="Proteomes" id="UP000448762"/>
    </source>
</evidence>
<name>A0A133N378_ENTFC</name>
<dbReference type="EMBL" id="CP033041">
    <property type="protein sequence ID" value="AYM72458.1"/>
    <property type="molecule type" value="Genomic_DNA"/>
</dbReference>
<evidence type="ECO:0000313" key="9">
    <source>
        <dbReference type="Proteomes" id="UP000275747"/>
    </source>
</evidence>
<dbReference type="GeneID" id="66496978"/>
<dbReference type="Proteomes" id="UP000275747">
    <property type="component" value="Chromosome"/>
</dbReference>
<evidence type="ECO:0000313" key="8">
    <source>
        <dbReference type="Proteomes" id="UP000194885"/>
    </source>
</evidence>
<sequence>MEIKEEKNRLALFNDEQQEIGEMTWSDAGPDIMIIDHTFVDPAYRGQKLAEKLVYTGVELARREGKKIIPLCPYAKKEFEKKPEYHDVLRQS</sequence>
<evidence type="ECO:0000313" key="7">
    <source>
        <dbReference type="EMBL" id="RXU92484.1"/>
    </source>
</evidence>
<reference evidence="5 8" key="1">
    <citation type="submission" date="2017-05" db="EMBL/GenBank/DDBJ databases">
        <title>The Genome Sequence of Enterococcus faecium 7H8_DIV0219.</title>
        <authorList>
            <consortium name="The Broad Institute Genomics Platform"/>
            <consortium name="The Broad Institute Genomic Center for Infectious Diseases"/>
            <person name="Earl A."/>
            <person name="Manson A."/>
            <person name="Schwartman J."/>
            <person name="Gilmore M."/>
            <person name="Abouelleil A."/>
            <person name="Cao P."/>
            <person name="Chapman S."/>
            <person name="Cusick C."/>
            <person name="Shea T."/>
            <person name="Young S."/>
            <person name="Neafsey D."/>
            <person name="Nusbaum C."/>
            <person name="Birren B."/>
        </authorList>
    </citation>
    <scope>NUCLEOTIDE SEQUENCE [LARGE SCALE GENOMIC DNA]</scope>
    <source>
        <strain evidence="5 8">7H8_DIV0219</strain>
    </source>
</reference>
<dbReference type="Proteomes" id="UP000281752">
    <property type="component" value="Unassembled WGS sequence"/>
</dbReference>
<dbReference type="InterPro" id="IPR045057">
    <property type="entry name" value="Gcn5-rel_NAT"/>
</dbReference>
<dbReference type="PROSITE" id="PS51729">
    <property type="entry name" value="GNAT_YJDJ"/>
    <property type="match status" value="1"/>
</dbReference>
<dbReference type="Proteomes" id="UP000194885">
    <property type="component" value="Unassembled WGS sequence"/>
</dbReference>
<dbReference type="AlphaFoldDB" id="A0A133N378"/>
<dbReference type="InterPro" id="IPR016181">
    <property type="entry name" value="Acyl_CoA_acyltransferase"/>
</dbReference>
<dbReference type="CDD" id="cd04301">
    <property type="entry name" value="NAT_SF"/>
    <property type="match status" value="1"/>
</dbReference>
<reference evidence="2 9" key="4">
    <citation type="submission" date="2018-10" db="EMBL/GenBank/DDBJ databases">
        <title>Escaping from acidified nitrite in gastric host defense: Transcriptomic basis for resistance to free nitrous acid in Enterococcus faecalis.</title>
        <authorList>
            <person name="Yu Z."/>
            <person name="Shi D."/>
            <person name="Liu W."/>
            <person name="Meng F."/>
        </authorList>
    </citation>
    <scope>NUCLEOTIDE SEQUENCE [LARGE SCALE GENOMIC DNA]</scope>
    <source>
        <strain evidence="2 9">JE1</strain>
    </source>
</reference>
<keyword evidence="3" id="KW-0808">Transferase</keyword>
<evidence type="ECO:0000313" key="2">
    <source>
        <dbReference type="EMBL" id="AYM72458.1"/>
    </source>
</evidence>
<evidence type="ECO:0000313" key="5">
    <source>
        <dbReference type="EMBL" id="OTN93340.1"/>
    </source>
</evidence>
<dbReference type="SUPFAM" id="SSF55729">
    <property type="entry name" value="Acyl-CoA N-acyltransferases (Nat)"/>
    <property type="match status" value="1"/>
</dbReference>
<evidence type="ECO:0000313" key="4">
    <source>
        <dbReference type="EMBL" id="MDT2370944.1"/>
    </source>
</evidence>
<dbReference type="EMBL" id="QOVC01000006">
    <property type="protein sequence ID" value="KAA0690431.1"/>
    <property type="molecule type" value="Genomic_DNA"/>
</dbReference>
<dbReference type="EMBL" id="PJVH01000001">
    <property type="protein sequence ID" value="RXU92484.1"/>
    <property type="molecule type" value="Genomic_DNA"/>
</dbReference>
<protein>
    <submittedName>
        <fullName evidence="3 4">N-acetyltransferase</fullName>
    </submittedName>
    <submittedName>
        <fullName evidence="5">GNAT family acetyltransferase</fullName>
    </submittedName>
</protein>
<evidence type="ECO:0000259" key="1">
    <source>
        <dbReference type="PROSITE" id="PS51729"/>
    </source>
</evidence>
<reference evidence="3 12" key="3">
    <citation type="submission" date="2018-07" db="EMBL/GenBank/DDBJ databases">
        <title>High quality draft genome sequencing of Enterococcus faecium exhibiting probiotic potential isolated from mucus of freshwater fish.</title>
        <authorList>
            <person name="El-Jeni R."/>
            <person name="Ghedira K."/>
            <person name="Abdelhak S."/>
            <person name="El-Bour M."/>
            <person name="Bouhaouala-Zahar B."/>
        </authorList>
    </citation>
    <scope>NUCLEOTIDE SEQUENCE [LARGE SCALE GENOMIC DNA]</scope>
    <source>
        <strain evidence="3 12">R.A73</strain>
    </source>
</reference>
<dbReference type="EMBL" id="NGKW01000004">
    <property type="protein sequence ID" value="OTN93340.1"/>
    <property type="molecule type" value="Genomic_DNA"/>
</dbReference>
<organism evidence="3 12">
    <name type="scientific">Enterococcus faecium</name>
    <name type="common">Streptococcus faecium</name>
    <dbReference type="NCBI Taxonomy" id="1352"/>
    <lineage>
        <taxon>Bacteria</taxon>
        <taxon>Bacillati</taxon>
        <taxon>Bacillota</taxon>
        <taxon>Bacilli</taxon>
        <taxon>Lactobacillales</taxon>
        <taxon>Enterococcaceae</taxon>
        <taxon>Enterococcus</taxon>
    </lineage>
</organism>
<gene>
    <name evidence="5" type="ORF">A5810_002204</name>
    <name evidence="7" type="ORF">CYQ77_00480</name>
    <name evidence="2" type="ORF">D9Z05_03935</name>
    <name evidence="3" type="ORF">DTX73_08930</name>
    <name evidence="6" type="ORF">EGW36_04810</name>
    <name evidence="4" type="ORF">P6Z85_12485</name>
</gene>
<proteinExistence type="predicted"/>
<dbReference type="EMBL" id="RKNM01000004">
    <property type="protein sequence ID" value="ROX57298.1"/>
    <property type="molecule type" value="Genomic_DNA"/>
</dbReference>
<dbReference type="Pfam" id="PF14542">
    <property type="entry name" value="Acetyltransf_CG"/>
    <property type="match status" value="1"/>
</dbReference>
<evidence type="ECO:0000313" key="11">
    <source>
        <dbReference type="Proteomes" id="UP000289562"/>
    </source>
</evidence>
<reference evidence="6 10" key="5">
    <citation type="submission" date="2018-10" db="EMBL/GenBank/DDBJ databases">
        <title>Genotypes and phenotypes of Enterococci isolated from broiler chickens.</title>
        <authorList>
            <person name="Muhammad A.R."/>
            <person name="Diarra M.S."/>
        </authorList>
    </citation>
    <scope>NUCLEOTIDE SEQUENCE [LARGE SCALE GENOMIC DNA]</scope>
    <source>
        <strain evidence="6 10">P5 C A 35</strain>
    </source>
</reference>
<dbReference type="Proteomes" id="UP001260956">
    <property type="component" value="Unassembled WGS sequence"/>
</dbReference>
<evidence type="ECO:0000313" key="6">
    <source>
        <dbReference type="EMBL" id="ROX57298.1"/>
    </source>
</evidence>
<feature type="domain" description="N-acetyltransferase" evidence="1">
    <location>
        <begin position="2"/>
        <end position="90"/>
    </location>
</feature>
<dbReference type="PANTHER" id="PTHR31435:SF10">
    <property type="entry name" value="BSR4717 PROTEIN"/>
    <property type="match status" value="1"/>
</dbReference>
<dbReference type="EMBL" id="JARPTX010000059">
    <property type="protein sequence ID" value="MDT2370944.1"/>
    <property type="molecule type" value="Genomic_DNA"/>
</dbReference>
<dbReference type="PANTHER" id="PTHR31435">
    <property type="entry name" value="PROTEIN NATD1"/>
    <property type="match status" value="1"/>
</dbReference>
<evidence type="ECO:0000313" key="10">
    <source>
        <dbReference type="Proteomes" id="UP000281752"/>
    </source>
</evidence>
<dbReference type="InterPro" id="IPR031165">
    <property type="entry name" value="GNAT_YJDJ"/>
</dbReference>
<dbReference type="Proteomes" id="UP000289562">
    <property type="component" value="Unassembled WGS sequence"/>
</dbReference>